<dbReference type="SUPFAM" id="SSF49303">
    <property type="entry name" value="beta-Galactosidase/glucuronidase domain"/>
    <property type="match status" value="1"/>
</dbReference>
<gene>
    <name evidence="7" type="ORF">FTX54_014895</name>
</gene>
<dbReference type="SUPFAM" id="SSF51445">
    <property type="entry name" value="(Trans)glycosidases"/>
    <property type="match status" value="1"/>
</dbReference>
<evidence type="ECO:0000259" key="6">
    <source>
        <dbReference type="Pfam" id="PF02837"/>
    </source>
</evidence>
<dbReference type="GO" id="GO:0005975">
    <property type="term" value="P:carbohydrate metabolic process"/>
    <property type="evidence" value="ECO:0007669"/>
    <property type="project" value="InterPro"/>
</dbReference>
<dbReference type="InterPro" id="IPR006104">
    <property type="entry name" value="Glyco_hydro_2_N"/>
</dbReference>
<dbReference type="Pfam" id="PF00703">
    <property type="entry name" value="Glyco_hydro_2"/>
    <property type="match status" value="1"/>
</dbReference>
<dbReference type="InterPro" id="IPR013783">
    <property type="entry name" value="Ig-like_fold"/>
</dbReference>
<dbReference type="InterPro" id="IPR051913">
    <property type="entry name" value="GH2_Domain-Containing"/>
</dbReference>
<evidence type="ECO:0000256" key="2">
    <source>
        <dbReference type="ARBA" id="ARBA00022801"/>
    </source>
</evidence>
<dbReference type="PANTHER" id="PTHR42732:SF3">
    <property type="entry name" value="HYDROLASE"/>
    <property type="match status" value="1"/>
</dbReference>
<dbReference type="InterPro" id="IPR008979">
    <property type="entry name" value="Galactose-bd-like_sf"/>
</dbReference>
<proteinExistence type="inferred from homology"/>
<name>A0AAJ8LSC2_9BACI</name>
<dbReference type="PANTHER" id="PTHR42732">
    <property type="entry name" value="BETA-GALACTOSIDASE"/>
    <property type="match status" value="1"/>
</dbReference>
<reference evidence="7 8" key="1">
    <citation type="submission" date="2024-01" db="EMBL/GenBank/DDBJ databases">
        <title>Complete Genome Sequence of Alkalicoccus halolimnae BZ-SZ-XJ29T, a Moderately Halophilic Bacterium Isolated from a Salt Lake.</title>
        <authorList>
            <person name="Zhao B."/>
        </authorList>
    </citation>
    <scope>NUCLEOTIDE SEQUENCE [LARGE SCALE GENOMIC DNA]</scope>
    <source>
        <strain evidence="7 8">BZ-SZ-XJ29</strain>
    </source>
</reference>
<evidence type="ECO:0000259" key="4">
    <source>
        <dbReference type="Pfam" id="PF00703"/>
    </source>
</evidence>
<keyword evidence="8" id="KW-1185">Reference proteome</keyword>
<keyword evidence="3" id="KW-0326">Glycosidase</keyword>
<comment type="similarity">
    <text evidence="1">Belongs to the glycosyl hydrolase 2 family.</text>
</comment>
<evidence type="ECO:0000313" key="7">
    <source>
        <dbReference type="EMBL" id="WWD79668.1"/>
    </source>
</evidence>
<evidence type="ECO:0000256" key="3">
    <source>
        <dbReference type="ARBA" id="ARBA00023295"/>
    </source>
</evidence>
<feature type="domain" description="Glycoside hydrolase family 2 immunoglobulin-like beta-sandwich" evidence="4">
    <location>
        <begin position="185"/>
        <end position="289"/>
    </location>
</feature>
<dbReference type="InterPro" id="IPR006103">
    <property type="entry name" value="Glyco_hydro_2_cat"/>
</dbReference>
<dbReference type="InterPro" id="IPR017853">
    <property type="entry name" value="GH"/>
</dbReference>
<dbReference type="Pfam" id="PF02836">
    <property type="entry name" value="Glyco_hydro_2_C"/>
    <property type="match status" value="1"/>
</dbReference>
<dbReference type="KEGG" id="ahal:FTX54_014895"/>
<dbReference type="Gene3D" id="3.20.20.80">
    <property type="entry name" value="Glycosidases"/>
    <property type="match status" value="1"/>
</dbReference>
<evidence type="ECO:0000256" key="1">
    <source>
        <dbReference type="ARBA" id="ARBA00007401"/>
    </source>
</evidence>
<evidence type="ECO:0000313" key="8">
    <source>
        <dbReference type="Proteomes" id="UP000321816"/>
    </source>
</evidence>
<organism evidence="7 8">
    <name type="scientific">Alkalicoccus halolimnae</name>
    <dbReference type="NCBI Taxonomy" id="1667239"/>
    <lineage>
        <taxon>Bacteria</taxon>
        <taxon>Bacillati</taxon>
        <taxon>Bacillota</taxon>
        <taxon>Bacilli</taxon>
        <taxon>Bacillales</taxon>
        <taxon>Bacillaceae</taxon>
        <taxon>Alkalicoccus</taxon>
    </lineage>
</organism>
<dbReference type="GO" id="GO:0004553">
    <property type="term" value="F:hydrolase activity, hydrolyzing O-glycosyl compounds"/>
    <property type="evidence" value="ECO:0007669"/>
    <property type="project" value="InterPro"/>
</dbReference>
<dbReference type="SUPFAM" id="SSF49785">
    <property type="entry name" value="Galactose-binding domain-like"/>
    <property type="match status" value="1"/>
</dbReference>
<dbReference type="Gene3D" id="2.60.120.260">
    <property type="entry name" value="Galactose-binding domain-like"/>
    <property type="match status" value="1"/>
</dbReference>
<dbReference type="EMBL" id="CP144914">
    <property type="protein sequence ID" value="WWD79668.1"/>
    <property type="molecule type" value="Genomic_DNA"/>
</dbReference>
<dbReference type="Proteomes" id="UP000321816">
    <property type="component" value="Chromosome"/>
</dbReference>
<feature type="domain" description="Glycoside hydrolase family 2 catalytic" evidence="5">
    <location>
        <begin position="331"/>
        <end position="579"/>
    </location>
</feature>
<protein>
    <submittedName>
        <fullName evidence="7">Sugar-binding domain-containing protein</fullName>
    </submittedName>
</protein>
<dbReference type="Pfam" id="PF02837">
    <property type="entry name" value="Glyco_hydro_2_N"/>
    <property type="match status" value="1"/>
</dbReference>
<dbReference type="Gene3D" id="2.60.40.10">
    <property type="entry name" value="Immunoglobulins"/>
    <property type="match status" value="1"/>
</dbReference>
<dbReference type="InterPro" id="IPR036156">
    <property type="entry name" value="Beta-gal/glucu_dom_sf"/>
</dbReference>
<dbReference type="AlphaFoldDB" id="A0AAJ8LSC2"/>
<sequence length="600" mass="69103">MALDLSNKLGQKLAPNPQFQRESWLELDGEWRFAADPKDEGKARHWFTGIPEGNTIQVPFVQESQTASSSSENAPVVWYERHVQLNEAQQKNVLLHFEAVDYKTTVWINGFHAGEHEGGHTPFTVFYEPAAGEDELRLTIRVEDYNRTDQPIGKQSWKEDNFLCWYERTTGIWQTVWMEFVSDSYLESVQMTPDIDSGQLTVEAFCRFPEQHAARRQLTIAVYLHGQLITEVTVKNISSFVKTTLSVDADLPDFRIAPWSPESPELYDITFTLEADGDVDEVASYFGMRHISVKQNDIQLNYEKFYQKLILDQGYYADTLMTPPTPAAEREDIEKVKAMGFNGVRRHQTIGSHRFLYLCDKLGLVTWAEMPSFYKFHRDSAGRAYAEWQEIIQKHYNHPSTIIYTIMNESWGVNEVYANKQQQAFVDSLYHMTKALDPTRLVIGNDGWEHTATDILTIHDYTQSPEKISRAYETKEHFAEGAPAQTSNKYTFAQGYAYDGQPILLSEFGGVAYSEKETLHENDWGYGDRPETKEAAWERISSLITAVMNNDHFCGFCYTQLADVQQEVNGLLTHDHQYKFNPDDVKQLLSQKHNRGFIFE</sequence>
<accession>A0AAJ8LSC2</accession>
<feature type="domain" description="Glycosyl hydrolases family 2 sugar binding" evidence="6">
    <location>
        <begin position="26"/>
        <end position="145"/>
    </location>
</feature>
<dbReference type="InterPro" id="IPR006102">
    <property type="entry name" value="Ig-like_GH2"/>
</dbReference>
<keyword evidence="2" id="KW-0378">Hydrolase</keyword>
<dbReference type="RefSeq" id="WP_187254531.1">
    <property type="nucleotide sequence ID" value="NZ_CP144914.1"/>
</dbReference>
<evidence type="ECO:0000259" key="5">
    <source>
        <dbReference type="Pfam" id="PF02836"/>
    </source>
</evidence>